<dbReference type="PANTHER" id="PTHR23345">
    <property type="entry name" value="VITELLOGENIN-RELATED"/>
    <property type="match status" value="1"/>
</dbReference>
<accession>A0A6J0BWP4</accession>
<protein>
    <submittedName>
        <fullName evidence="6 7">Uncharacterized protein LOC107223493</fullName>
    </submittedName>
</protein>
<comment type="caution">
    <text evidence="2">Lacks conserved residue(s) required for the propagation of feature annotation.</text>
</comment>
<organism evidence="5 6">
    <name type="scientific">Neodiprion lecontei</name>
    <name type="common">Redheaded pine sawfly</name>
    <dbReference type="NCBI Taxonomy" id="441921"/>
    <lineage>
        <taxon>Eukaryota</taxon>
        <taxon>Metazoa</taxon>
        <taxon>Ecdysozoa</taxon>
        <taxon>Arthropoda</taxon>
        <taxon>Hexapoda</taxon>
        <taxon>Insecta</taxon>
        <taxon>Pterygota</taxon>
        <taxon>Neoptera</taxon>
        <taxon>Endopterygota</taxon>
        <taxon>Hymenoptera</taxon>
        <taxon>Tenthredinoidea</taxon>
        <taxon>Diprionidae</taxon>
        <taxon>Diprioninae</taxon>
        <taxon>Neodiprion</taxon>
    </lineage>
</organism>
<dbReference type="Gene3D" id="2.30.230.10">
    <property type="entry name" value="Lipovitellin, beta-sheet shell regions, chain A"/>
    <property type="match status" value="1"/>
</dbReference>
<dbReference type="PANTHER" id="PTHR23345:SF33">
    <property type="entry name" value="CROSSVEINLESS D"/>
    <property type="match status" value="1"/>
</dbReference>
<feature type="signal peptide" evidence="3">
    <location>
        <begin position="1"/>
        <end position="26"/>
    </location>
</feature>
<evidence type="ECO:0000313" key="5">
    <source>
        <dbReference type="Proteomes" id="UP000829291"/>
    </source>
</evidence>
<evidence type="ECO:0000313" key="6">
    <source>
        <dbReference type="RefSeq" id="XP_015518662.1"/>
    </source>
</evidence>
<proteinExistence type="predicted"/>
<dbReference type="PROSITE" id="PS51211">
    <property type="entry name" value="VITELLOGENIN"/>
    <property type="match status" value="1"/>
</dbReference>
<dbReference type="GO" id="GO:0005319">
    <property type="term" value="F:lipid transporter activity"/>
    <property type="evidence" value="ECO:0007669"/>
    <property type="project" value="InterPro"/>
</dbReference>
<reference evidence="6" key="1">
    <citation type="submission" date="2025-04" db="UniProtKB">
        <authorList>
            <consortium name="RefSeq"/>
        </authorList>
    </citation>
    <scope>IDENTIFICATION</scope>
    <source>
        <tissue evidence="7">Thorax and Abdomen</tissue>
        <tissue evidence="6">Whole body</tissue>
    </source>
</reference>
<keyword evidence="1 3" id="KW-0732">Signal</keyword>
<dbReference type="InterPro" id="IPR015816">
    <property type="entry name" value="Vitellinogen_b-sht_N"/>
</dbReference>
<dbReference type="OrthoDB" id="5956066at2759"/>
<dbReference type="SMART" id="SM00638">
    <property type="entry name" value="LPD_N"/>
    <property type="match status" value="1"/>
</dbReference>
<dbReference type="RefSeq" id="XP_015518662.1">
    <property type="nucleotide sequence ID" value="XM_015663176.1"/>
</dbReference>
<dbReference type="Pfam" id="PF01347">
    <property type="entry name" value="Vitellogenin_N"/>
    <property type="match status" value="1"/>
</dbReference>
<evidence type="ECO:0000256" key="1">
    <source>
        <dbReference type="ARBA" id="ARBA00022729"/>
    </source>
</evidence>
<evidence type="ECO:0000259" key="4">
    <source>
        <dbReference type="PROSITE" id="PS51211"/>
    </source>
</evidence>
<name>A0A6J0BWP4_NEOLC</name>
<evidence type="ECO:0000256" key="2">
    <source>
        <dbReference type="PROSITE-ProRule" id="PRU00557"/>
    </source>
</evidence>
<sequence>MKHPDLRARKCFSLCSHGLILSVLNALCVTGTSEKLFIPGKEYIYSYDASSSTGVFLPDSAESVWSFHGKLVIQADQEDSVLMQLQSLQTSAWNGPSNQGTRESIDISDEALEMLNPFRVWYRLGRVENISVETEPAWATNIKQSIAGILQLDISNIHQDLTSAFHSIETNHYGECNIEYVVMPQSADEKSILKSVDPRTCKGHGIRTWSNVPDMSCPNNDQNPVMKSSERFYEMKISDDADTIEFVNATGGIFVQPFQSLGEAQFLYARQVFRLLSINEVTEVIPTKRMNTFPLHHYLPEDDVSMLRNVPLKSEILRPIERLLEKLSQRLENPGLDVEVENLHNTTIADLLYYMGMLERMDLQNLHDQISGTSYKEETIMNLFLEALPQVGSKDAALFILDLIQQKKVSNIVAVQLLTYLPFHIRKPDVELLVDLQAFLNLPDSIASEVQNTAILTYGTLIYKTCLLYCPYEMLDDYVRLYLDKFTESRQYEKKMVWLEGLSNIQLGKVVEFLEPIARGDSTKSRHLRFLAAWASLPSAPLRPDVIHPVYWPMLVNRTEHLELRVAAMTLLIVSSPSLSRLISLYWYMQGEPDQHLYNFFYTTLKSMEQTNFPCYTRIGQFAAQFTRMLRKPFNKKLLVTGNYVLDYQDTYRHFGSMLQTIIIGNPVSNVPTVAYVTLNNHGAGISSNQLALYIKADSALEKIAPIKESGDIMEVLKQFKIKENPEKPVHVEIIAQIQGKAVLCLHLNETNIKKGYKFLMDLTEYAYIFQNMAFHINQQRINVPLTMESVQVTDLGTNARIFATATSMFSMRGDFIYTPHGRNNRIVLRTSTHGVEGIESYNPLTDLWHVAQRARSVHAYLPVNITVGKMFFSYITPKEHVTTGITAHVRTTTSIRGPLLNSKLSSMCSNCQAIYTARNHPNSNLQGLKAFDLMAPELGSQLNVKLFDCDSRVSPHRLVDDIMASHRSNYQIWPVLKSGILIFHFMDYFTYVPPGGTCGIAAHAKLYDLQPTEVKVEYVNDVIGKQRRISLTRGLIGSRDFLQEWKIIITHDTLNSFANGVQIKATRTEKGQKPWLMHISAGSLLPSTPSRRSLLNNTPSGISSMELNMTWGTGDVNEVKSKGSLLQVILRGKLSNDQITESKSKVWPYEKCRQESLGKNFVPYTEACYEASRELSTLREYHALVTYENLTGALSEAVLELRTFYDLMDFDKSRADLSQSDELFINAIFPKGSNRPLLYVNKVQLPVYELENLSIIESILMRTRSHEYWDNPISRNFFSTCLVTATSLRATNNVSALFPQDEETLLLGHCRSSKPTFAVTSKTDSANLTLTLYDSSDRIKIVPEGGHEAVYNHSEKLLFERNYVSTNVNGKEIRSYIFNDMNGKKIRMGENMVELVYVDIALFVYWTPEQIVLLYPDYVQEFSCGLCAKHTDEARILG</sequence>
<dbReference type="GeneID" id="107223493"/>
<dbReference type="SUPFAM" id="SSF48431">
    <property type="entry name" value="Lipovitellin-phosvitin complex, superhelical domain"/>
    <property type="match status" value="1"/>
</dbReference>
<dbReference type="KEGG" id="nlo:107223493"/>
<dbReference type="InterPro" id="IPR015819">
    <property type="entry name" value="Lipid_transp_b-sht_shell"/>
</dbReference>
<keyword evidence="5" id="KW-1185">Reference proteome</keyword>
<dbReference type="InterPro" id="IPR050733">
    <property type="entry name" value="Vitellogenin/Apolipophorin"/>
</dbReference>
<dbReference type="InParanoid" id="A0A6J0BWP4"/>
<evidence type="ECO:0000313" key="7">
    <source>
        <dbReference type="RefSeq" id="XP_046601733.1"/>
    </source>
</evidence>
<dbReference type="Gene3D" id="1.25.10.20">
    <property type="entry name" value="Vitellinogen, superhelical"/>
    <property type="match status" value="1"/>
</dbReference>
<dbReference type="FunCoup" id="A0A6J0BWP4">
    <property type="interactions" value="80"/>
</dbReference>
<dbReference type="InterPro" id="IPR011030">
    <property type="entry name" value="Lipovitellin_superhlx_dom"/>
</dbReference>
<feature type="domain" description="Vitellogenin" evidence="4">
    <location>
        <begin position="37"/>
        <end position="676"/>
    </location>
</feature>
<feature type="chain" id="PRO_5027005754" evidence="3">
    <location>
        <begin position="27"/>
        <end position="1439"/>
    </location>
</feature>
<dbReference type="SUPFAM" id="SSF56968">
    <property type="entry name" value="Lipovitellin-phosvitin complex, beta-sheet shell regions"/>
    <property type="match status" value="1"/>
</dbReference>
<dbReference type="RefSeq" id="XP_046601733.1">
    <property type="nucleotide sequence ID" value="XM_046745777.1"/>
</dbReference>
<gene>
    <name evidence="6 7" type="primary">LOC107223493</name>
</gene>
<dbReference type="Proteomes" id="UP000829291">
    <property type="component" value="Chromosome 7"/>
</dbReference>
<evidence type="ECO:0000256" key="3">
    <source>
        <dbReference type="SAM" id="SignalP"/>
    </source>
</evidence>
<dbReference type="InterPro" id="IPR001747">
    <property type="entry name" value="Vitellogenin_N"/>
</dbReference>